<evidence type="ECO:0000256" key="2">
    <source>
        <dbReference type="ARBA" id="ARBA00022679"/>
    </source>
</evidence>
<protein>
    <recommendedName>
        <fullName evidence="5">Choline/carnitine acyltransferase domain-containing protein</fullName>
    </recommendedName>
</protein>
<dbReference type="AlphaFoldDB" id="A0AAD8EG81"/>
<keyword evidence="7" id="KW-1185">Reference proteome</keyword>
<dbReference type="Pfam" id="PF00755">
    <property type="entry name" value="Carn_acyltransf"/>
    <property type="match status" value="1"/>
</dbReference>
<proteinExistence type="inferred from homology"/>
<gene>
    <name evidence="6" type="ORF">L9F63_018119</name>
</gene>
<evidence type="ECO:0000259" key="5">
    <source>
        <dbReference type="Pfam" id="PF00755"/>
    </source>
</evidence>
<comment type="similarity">
    <text evidence="1">Belongs to the carnitine/choline acetyltransferase family.</text>
</comment>
<reference evidence="6" key="2">
    <citation type="submission" date="2023-05" db="EMBL/GenBank/DDBJ databases">
        <authorList>
            <person name="Fouks B."/>
        </authorList>
    </citation>
    <scope>NUCLEOTIDE SEQUENCE</scope>
    <source>
        <strain evidence="6">Stay&amp;Tobe</strain>
        <tissue evidence="6">Testes</tissue>
    </source>
</reference>
<dbReference type="GO" id="GO:0005777">
    <property type="term" value="C:peroxisome"/>
    <property type="evidence" value="ECO:0007669"/>
    <property type="project" value="TreeGrafter"/>
</dbReference>
<reference evidence="6" key="1">
    <citation type="journal article" date="2023" name="IScience">
        <title>Live-bearing cockroach genome reveals convergent evolutionary mechanisms linked to viviparity in insects and beyond.</title>
        <authorList>
            <person name="Fouks B."/>
            <person name="Harrison M.C."/>
            <person name="Mikhailova A.A."/>
            <person name="Marchal E."/>
            <person name="English S."/>
            <person name="Carruthers M."/>
            <person name="Jennings E.C."/>
            <person name="Chiamaka E.L."/>
            <person name="Frigard R.A."/>
            <person name="Pippel M."/>
            <person name="Attardo G.M."/>
            <person name="Benoit J.B."/>
            <person name="Bornberg-Bauer E."/>
            <person name="Tobe S.S."/>
        </authorList>
    </citation>
    <scope>NUCLEOTIDE SEQUENCE</scope>
    <source>
        <strain evidence="6">Stay&amp;Tobe</strain>
    </source>
</reference>
<dbReference type="InterPro" id="IPR039551">
    <property type="entry name" value="Cho/carn_acyl_trans"/>
</dbReference>
<dbReference type="InterPro" id="IPR042231">
    <property type="entry name" value="Cho/carn_acyl_trans_2"/>
</dbReference>
<dbReference type="Proteomes" id="UP001233999">
    <property type="component" value="Unassembled WGS sequence"/>
</dbReference>
<dbReference type="GO" id="GO:0008458">
    <property type="term" value="F:carnitine O-octanoyltransferase activity"/>
    <property type="evidence" value="ECO:0007669"/>
    <property type="project" value="TreeGrafter"/>
</dbReference>
<evidence type="ECO:0000313" key="6">
    <source>
        <dbReference type="EMBL" id="KAJ9588507.1"/>
    </source>
</evidence>
<dbReference type="InterPro" id="IPR023213">
    <property type="entry name" value="CAT-like_dom_sf"/>
</dbReference>
<evidence type="ECO:0000256" key="4">
    <source>
        <dbReference type="PIRSR" id="PIRSR600542-1"/>
    </source>
</evidence>
<feature type="active site" description="Proton acceptor" evidence="4">
    <location>
        <position position="333"/>
    </location>
</feature>
<dbReference type="PANTHER" id="PTHR22589:SF67">
    <property type="entry name" value="PEROXISOMAL CARNITINE O-OCTANOYLTRANSFERASE"/>
    <property type="match status" value="1"/>
</dbReference>
<name>A0AAD8EG81_DIPPU</name>
<dbReference type="PANTHER" id="PTHR22589">
    <property type="entry name" value="CARNITINE O-ACYLTRANSFERASE"/>
    <property type="match status" value="1"/>
</dbReference>
<dbReference type="InterPro" id="IPR000542">
    <property type="entry name" value="Carn_acyl_trans"/>
</dbReference>
<evidence type="ECO:0000256" key="3">
    <source>
        <dbReference type="ARBA" id="ARBA00023315"/>
    </source>
</evidence>
<keyword evidence="3" id="KW-0012">Acyltransferase</keyword>
<dbReference type="SUPFAM" id="SSF52777">
    <property type="entry name" value="CoA-dependent acyltransferases"/>
    <property type="match status" value="2"/>
</dbReference>
<dbReference type="Gene3D" id="3.30.559.10">
    <property type="entry name" value="Chloramphenicol acetyltransferase-like domain"/>
    <property type="match status" value="1"/>
</dbReference>
<organism evidence="6 7">
    <name type="scientific">Diploptera punctata</name>
    <name type="common">Pacific beetle cockroach</name>
    <dbReference type="NCBI Taxonomy" id="6984"/>
    <lineage>
        <taxon>Eukaryota</taxon>
        <taxon>Metazoa</taxon>
        <taxon>Ecdysozoa</taxon>
        <taxon>Arthropoda</taxon>
        <taxon>Hexapoda</taxon>
        <taxon>Insecta</taxon>
        <taxon>Pterygota</taxon>
        <taxon>Neoptera</taxon>
        <taxon>Polyneoptera</taxon>
        <taxon>Dictyoptera</taxon>
        <taxon>Blattodea</taxon>
        <taxon>Blaberoidea</taxon>
        <taxon>Blaberidae</taxon>
        <taxon>Diplopterinae</taxon>
        <taxon>Diploptera</taxon>
    </lineage>
</organism>
<comment type="caution">
    <text evidence="6">The sequence shown here is derived from an EMBL/GenBank/DDBJ whole genome shotgun (WGS) entry which is preliminary data.</text>
</comment>
<dbReference type="Gene3D" id="3.30.559.70">
    <property type="entry name" value="Choline/Carnitine o-acyltransferase, domain 2"/>
    <property type="match status" value="1"/>
</dbReference>
<feature type="domain" description="Choline/carnitine acyltransferase" evidence="5">
    <location>
        <begin position="30"/>
        <end position="578"/>
    </location>
</feature>
<evidence type="ECO:0000256" key="1">
    <source>
        <dbReference type="ARBA" id="ARBA00005232"/>
    </source>
</evidence>
<evidence type="ECO:0000313" key="7">
    <source>
        <dbReference type="Proteomes" id="UP001233999"/>
    </source>
</evidence>
<keyword evidence="2" id="KW-0808">Transferase</keyword>
<dbReference type="EMBL" id="JASPKZ010005676">
    <property type="protein sequence ID" value="KAJ9588507.1"/>
    <property type="molecule type" value="Genomic_DNA"/>
</dbReference>
<sequence>MTESFAEKIFVVPDKESLRTFEHDDSLPRLPVPALQHTLERYLDSVKPFLSDEEMDHTTKLVSEFEQGVGKTLHAKLLKRAKSEKNWLERWWEEIVYLSNRMPLLPFSSMIGIGVSDELFWGAGDLTDQIKNAALLCHFVVDMWQLLRKQKLRPDQSRVDKKYFSMYGFRRLFNCVRIPGEIQDTMAMYFRTVSEGNCPSQVIVLCEGHIFSMNALDSKGGQLTPPEWEHQLSLIKEKCKKTKGQNISLLTCTDRTTWAKNRLHLERLNVENRMAINTIDTAMFVLCLDSEAATTSSEIGQLSLCGNLESRWADKSLNCIVFKNGVEGILSEHSAYDGMVSIMSMNYVNMRVREMDWKWNGSHAVRALPEPEEILLKTDSYIEQQIIEAKLYTQANISCMVLHRDKFPGYGKMLIQSFKLHPDSFVQIALQMAYYKLHGKPAPTYETATTREFYHGRTETLRTCTPEAIEFVKSMLSSNVAISKRRELLKKAAEKHVFLMKEAKSNAGCDRHLLGLYVLAIQHGGTVPPIFTDPAFVKSGGNGNFILSTSLTGYTPLGGGVAPMCRDGYGCFYNICPD</sequence>
<accession>A0AAD8EG81</accession>
<feature type="non-terminal residue" evidence="6">
    <location>
        <position position="1"/>
    </location>
</feature>